<evidence type="ECO:0000256" key="11">
    <source>
        <dbReference type="ARBA" id="ARBA00022989"/>
    </source>
</evidence>
<evidence type="ECO:0008006" key="21">
    <source>
        <dbReference type="Google" id="ProtNLM"/>
    </source>
</evidence>
<dbReference type="GO" id="GO:0005886">
    <property type="term" value="C:plasma membrane"/>
    <property type="evidence" value="ECO:0007669"/>
    <property type="project" value="TreeGrafter"/>
</dbReference>
<feature type="domain" description="Gnk2-homologous" evidence="18">
    <location>
        <begin position="158"/>
        <end position="260"/>
    </location>
</feature>
<evidence type="ECO:0000256" key="9">
    <source>
        <dbReference type="ARBA" id="ARBA00022777"/>
    </source>
</evidence>
<dbReference type="GO" id="GO:0009737">
    <property type="term" value="P:response to abscisic acid"/>
    <property type="evidence" value="ECO:0007669"/>
    <property type="project" value="UniProtKB-ARBA"/>
</dbReference>
<keyword evidence="10 15" id="KW-0067">ATP-binding</keyword>
<keyword evidence="6" id="KW-0732">Signal</keyword>
<evidence type="ECO:0000256" key="6">
    <source>
        <dbReference type="ARBA" id="ARBA00022729"/>
    </source>
</evidence>
<keyword evidence="3" id="KW-0597">Phosphoprotein</keyword>
<evidence type="ECO:0000256" key="15">
    <source>
        <dbReference type="PROSITE-ProRule" id="PRU10141"/>
    </source>
</evidence>
<dbReference type="CDD" id="cd14066">
    <property type="entry name" value="STKc_IRAK"/>
    <property type="match status" value="1"/>
</dbReference>
<evidence type="ECO:0000256" key="3">
    <source>
        <dbReference type="ARBA" id="ARBA00022553"/>
    </source>
</evidence>
<evidence type="ECO:0000256" key="4">
    <source>
        <dbReference type="ARBA" id="ARBA00022679"/>
    </source>
</evidence>
<dbReference type="PANTHER" id="PTHR27002">
    <property type="entry name" value="RECEPTOR-LIKE SERINE/THREONINE-PROTEIN KINASE SD1-8"/>
    <property type="match status" value="1"/>
</dbReference>
<dbReference type="InterPro" id="IPR038408">
    <property type="entry name" value="GNK2_sf"/>
</dbReference>
<evidence type="ECO:0000256" key="10">
    <source>
        <dbReference type="ARBA" id="ARBA00022840"/>
    </source>
</evidence>
<keyword evidence="5 16" id="KW-0812">Transmembrane</keyword>
<evidence type="ECO:0000256" key="2">
    <source>
        <dbReference type="ARBA" id="ARBA00022527"/>
    </source>
</evidence>
<dbReference type="InterPro" id="IPR000719">
    <property type="entry name" value="Prot_kinase_dom"/>
</dbReference>
<keyword evidence="14" id="KW-0325">Glycoprotein</keyword>
<keyword evidence="2" id="KW-0723">Serine/threonine-protein kinase</keyword>
<feature type="transmembrane region" description="Helical" evidence="16">
    <location>
        <begin position="299"/>
        <end position="319"/>
    </location>
</feature>
<evidence type="ECO:0000256" key="16">
    <source>
        <dbReference type="SAM" id="Phobius"/>
    </source>
</evidence>
<keyword evidence="9" id="KW-0418">Kinase</keyword>
<dbReference type="PANTHER" id="PTHR27002:SF1104">
    <property type="entry name" value="CYSTEINE-RICH RECEPTOR-LIKE PROTEIN KINASE 27-RELATED"/>
    <property type="match status" value="1"/>
</dbReference>
<organism evidence="19 20">
    <name type="scientific">Gossypium tomentosum</name>
    <name type="common">Hawaiian cotton</name>
    <name type="synonym">Gossypium sandvicense</name>
    <dbReference type="NCBI Taxonomy" id="34277"/>
    <lineage>
        <taxon>Eukaryota</taxon>
        <taxon>Viridiplantae</taxon>
        <taxon>Streptophyta</taxon>
        <taxon>Embryophyta</taxon>
        <taxon>Tracheophyta</taxon>
        <taxon>Spermatophyta</taxon>
        <taxon>Magnoliopsida</taxon>
        <taxon>eudicotyledons</taxon>
        <taxon>Gunneridae</taxon>
        <taxon>Pentapetalae</taxon>
        <taxon>rosids</taxon>
        <taxon>malvids</taxon>
        <taxon>Malvales</taxon>
        <taxon>Malvaceae</taxon>
        <taxon>Malvoideae</taxon>
        <taxon>Gossypium</taxon>
    </lineage>
</organism>
<proteinExistence type="predicted"/>
<dbReference type="CDD" id="cd23509">
    <property type="entry name" value="Gnk2-like"/>
    <property type="match status" value="2"/>
</dbReference>
<evidence type="ECO:0000256" key="14">
    <source>
        <dbReference type="ARBA" id="ARBA00023180"/>
    </source>
</evidence>
<dbReference type="EMBL" id="CM017615">
    <property type="protein sequence ID" value="TYI24554.1"/>
    <property type="molecule type" value="Genomic_DNA"/>
</dbReference>
<feature type="binding site" evidence="15">
    <location>
        <position position="384"/>
    </location>
    <ligand>
        <name>ATP</name>
        <dbReference type="ChEBI" id="CHEBI:30616"/>
    </ligand>
</feature>
<dbReference type="GO" id="GO:0004674">
    <property type="term" value="F:protein serine/threonine kinase activity"/>
    <property type="evidence" value="ECO:0007669"/>
    <property type="project" value="UniProtKB-KW"/>
</dbReference>
<dbReference type="SMART" id="SM00220">
    <property type="entry name" value="S_TKc"/>
    <property type="match status" value="1"/>
</dbReference>
<dbReference type="FunFam" id="3.30.200.20:FF:000142">
    <property type="entry name" value="Cysteine-rich receptor-like protein kinase 10"/>
    <property type="match status" value="1"/>
</dbReference>
<dbReference type="InterPro" id="IPR002902">
    <property type="entry name" value="GNK2"/>
</dbReference>
<protein>
    <recommendedName>
        <fullName evidence="21">Protein kinase domain-containing protein</fullName>
    </recommendedName>
</protein>
<keyword evidence="4" id="KW-0808">Transferase</keyword>
<feature type="domain" description="Protein kinase" evidence="17">
    <location>
        <begin position="356"/>
        <end position="632"/>
    </location>
</feature>
<dbReference type="GO" id="GO:0005524">
    <property type="term" value="F:ATP binding"/>
    <property type="evidence" value="ECO:0007669"/>
    <property type="project" value="UniProtKB-UniRule"/>
</dbReference>
<evidence type="ECO:0000313" key="20">
    <source>
        <dbReference type="Proteomes" id="UP000322667"/>
    </source>
</evidence>
<dbReference type="SUPFAM" id="SSF56112">
    <property type="entry name" value="Protein kinase-like (PK-like)"/>
    <property type="match status" value="1"/>
</dbReference>
<evidence type="ECO:0000256" key="13">
    <source>
        <dbReference type="ARBA" id="ARBA00023170"/>
    </source>
</evidence>
<feature type="domain" description="Gnk2-homologous" evidence="18">
    <location>
        <begin position="42"/>
        <end position="148"/>
    </location>
</feature>
<evidence type="ECO:0000313" key="19">
    <source>
        <dbReference type="EMBL" id="TYI24554.1"/>
    </source>
</evidence>
<dbReference type="Proteomes" id="UP000322667">
    <property type="component" value="Chromosome A06"/>
</dbReference>
<dbReference type="Gene3D" id="3.30.200.20">
    <property type="entry name" value="Phosphorylase Kinase, domain 1"/>
    <property type="match status" value="1"/>
</dbReference>
<evidence type="ECO:0000256" key="1">
    <source>
        <dbReference type="ARBA" id="ARBA00004167"/>
    </source>
</evidence>
<accession>A0A5D2QBB4</accession>
<dbReference type="Gene3D" id="1.10.510.10">
    <property type="entry name" value="Transferase(Phosphotransferase) domain 1"/>
    <property type="match status" value="1"/>
</dbReference>
<evidence type="ECO:0000259" key="18">
    <source>
        <dbReference type="PROSITE" id="PS51473"/>
    </source>
</evidence>
<dbReference type="InterPro" id="IPR008271">
    <property type="entry name" value="Ser/Thr_kinase_AS"/>
</dbReference>
<dbReference type="PROSITE" id="PS00107">
    <property type="entry name" value="PROTEIN_KINASE_ATP"/>
    <property type="match status" value="1"/>
</dbReference>
<dbReference type="PROSITE" id="PS00108">
    <property type="entry name" value="PROTEIN_KINASE_ST"/>
    <property type="match status" value="1"/>
</dbReference>
<dbReference type="Gene3D" id="3.30.430.20">
    <property type="entry name" value="Gnk2 domain, C-X8-C-X2-C motif"/>
    <property type="match status" value="2"/>
</dbReference>
<evidence type="ECO:0000256" key="5">
    <source>
        <dbReference type="ARBA" id="ARBA00022692"/>
    </source>
</evidence>
<keyword evidence="12 16" id="KW-0472">Membrane</keyword>
<dbReference type="PROSITE" id="PS51473">
    <property type="entry name" value="GNK2"/>
    <property type="match status" value="2"/>
</dbReference>
<comment type="subcellular location">
    <subcellularLocation>
        <location evidence="1">Membrane</location>
        <topology evidence="1">Single-pass membrane protein</topology>
    </subcellularLocation>
</comment>
<evidence type="ECO:0000259" key="17">
    <source>
        <dbReference type="PROSITE" id="PS50011"/>
    </source>
</evidence>
<dbReference type="PROSITE" id="PS50011">
    <property type="entry name" value="PROTEIN_KINASE_DOM"/>
    <property type="match status" value="1"/>
</dbReference>
<reference evidence="19 20" key="1">
    <citation type="submission" date="2019-07" db="EMBL/GenBank/DDBJ databases">
        <title>WGS assembly of Gossypium tomentosum.</title>
        <authorList>
            <person name="Chen Z.J."/>
            <person name="Sreedasyam A."/>
            <person name="Ando A."/>
            <person name="Song Q."/>
            <person name="De L."/>
            <person name="Hulse-Kemp A."/>
            <person name="Ding M."/>
            <person name="Ye W."/>
            <person name="Kirkbride R."/>
            <person name="Jenkins J."/>
            <person name="Plott C."/>
            <person name="Lovell J."/>
            <person name="Lin Y.-M."/>
            <person name="Vaughn R."/>
            <person name="Liu B."/>
            <person name="Li W."/>
            <person name="Simpson S."/>
            <person name="Scheffler B."/>
            <person name="Saski C."/>
            <person name="Grover C."/>
            <person name="Hu G."/>
            <person name="Conover J."/>
            <person name="Carlson J."/>
            <person name="Shu S."/>
            <person name="Boston L."/>
            <person name="Williams M."/>
            <person name="Peterson D."/>
            <person name="Mcgee K."/>
            <person name="Jones D."/>
            <person name="Wendel J."/>
            <person name="Stelly D."/>
            <person name="Grimwood J."/>
            <person name="Schmutz J."/>
        </authorList>
    </citation>
    <scope>NUCLEOTIDE SEQUENCE [LARGE SCALE GENOMIC DNA]</scope>
    <source>
        <strain evidence="19">7179.01</strain>
    </source>
</reference>
<dbReference type="AlphaFoldDB" id="A0A5D2QBB4"/>
<gene>
    <name evidence="19" type="ORF">ES332_A06G242300v1</name>
</gene>
<sequence length="686" mass="77161">MVMKFFITPCIHQNHHPYLKTMYLNNPVFAFVLVIILVISLTNAQTCLETGNNFTTNSRPFARNRNLLLTSLPTNVSKNGGFFNTSIGEGLNRVYAQALCRGDLSGEDCFVYVNFTAHQLLSSCKNQTEAFSWDGDIPCLVRYSDKSLSGVLALEPIQEGINPNAITDVASNLTLFFELWGELMEAVAKKASMGSSKLKYATGMAEEIQALMQCTPDLSESNCLTCLRTLIRRYSACCRTYQGGYVETPSCRMRWDLYMFFSPTADTVRLSLSSPPPDSIDNPLATIKDNKESISSKTITIIVVPVIVFVGIVAAGFVLRRKTKSSKQDMNNKDNGLELESLQFQLKSVIKATNNFSHDNMLGQGGFGAVYKGRFDDGQEIAVKRLFNESGEGDDEFKNEVMLMARLQHRNLVRLKGFCLERKEKLLIFEFVPNSSLDHFLFDPNKRLLIDWNTRYKIITGIARGLLYLHEDSRYRIIHRDLKASNILLDEEMNPKISDFGMARLFKADQTRDNTRRVAGTFGYMAPEYVKRGKLSLKSDVYSFGVLILEIISGDKISHFHNNGADLLTYAWRNWREGTSLNLVDEYLRGSSRGSRSEMTRCIHIGLLCVQENDENRPSMNSVVLMLSDTSVSMLMPSTPAFMNPNSATLVQTIVQSETPASASSNYNNSDRFTRNEVTISTLDSR</sequence>
<keyword evidence="20" id="KW-1185">Reference proteome</keyword>
<evidence type="ECO:0000256" key="7">
    <source>
        <dbReference type="ARBA" id="ARBA00022737"/>
    </source>
</evidence>
<evidence type="ECO:0000256" key="12">
    <source>
        <dbReference type="ARBA" id="ARBA00023136"/>
    </source>
</evidence>
<dbReference type="Pfam" id="PF01657">
    <property type="entry name" value="Stress-antifung"/>
    <property type="match status" value="2"/>
</dbReference>
<evidence type="ECO:0000256" key="8">
    <source>
        <dbReference type="ARBA" id="ARBA00022741"/>
    </source>
</evidence>
<dbReference type="InterPro" id="IPR017441">
    <property type="entry name" value="Protein_kinase_ATP_BS"/>
</dbReference>
<keyword evidence="8 15" id="KW-0547">Nucleotide-binding</keyword>
<keyword evidence="7" id="KW-0677">Repeat</keyword>
<dbReference type="InterPro" id="IPR001245">
    <property type="entry name" value="Ser-Thr/Tyr_kinase_cat_dom"/>
</dbReference>
<keyword evidence="11 16" id="KW-1133">Transmembrane helix</keyword>
<keyword evidence="13" id="KW-0675">Receptor</keyword>
<dbReference type="InterPro" id="IPR011009">
    <property type="entry name" value="Kinase-like_dom_sf"/>
</dbReference>
<dbReference type="FunFam" id="1.10.510.10:FF:000343">
    <property type="entry name" value="Cysteine-rich receptor-like protein kinase 28"/>
    <property type="match status" value="1"/>
</dbReference>
<name>A0A5D2QBB4_GOSTO</name>
<dbReference type="Pfam" id="PF07714">
    <property type="entry name" value="PK_Tyr_Ser-Thr"/>
    <property type="match status" value="1"/>
</dbReference>